<dbReference type="PROSITE" id="PS51198">
    <property type="entry name" value="UVRD_HELICASE_ATP_BIND"/>
    <property type="match status" value="1"/>
</dbReference>
<dbReference type="InterPro" id="IPR014016">
    <property type="entry name" value="UvrD-like_ATP-bd"/>
</dbReference>
<protein>
    <submittedName>
        <fullName evidence="8">P-loop containing nucleoside triphosphate hydrolase protein</fullName>
    </submittedName>
</protein>
<comment type="caution">
    <text evidence="8">The sequence shown here is derived from an EMBL/GenBank/DDBJ whole genome shotgun (WGS) entry which is preliminary data.</text>
</comment>
<dbReference type="Gene3D" id="1.10.10.160">
    <property type="match status" value="1"/>
</dbReference>
<evidence type="ECO:0000256" key="6">
    <source>
        <dbReference type="SAM" id="MobiDB-lite"/>
    </source>
</evidence>
<dbReference type="Gene3D" id="3.40.50.300">
    <property type="entry name" value="P-loop containing nucleotide triphosphate hydrolases"/>
    <property type="match status" value="2"/>
</dbReference>
<feature type="region of interest" description="Disordered" evidence="6">
    <location>
        <begin position="1"/>
        <end position="142"/>
    </location>
</feature>
<dbReference type="GO" id="GO:0004386">
    <property type="term" value="F:helicase activity"/>
    <property type="evidence" value="ECO:0007669"/>
    <property type="project" value="UniProtKB-UniRule"/>
</dbReference>
<dbReference type="PANTHER" id="PTHR21529">
    <property type="entry name" value="MAMMARY TURMOR VIRUS RECEPTOR HOMOLOG 1, 2 MTVR1, 2"/>
    <property type="match status" value="1"/>
</dbReference>
<evidence type="ECO:0000256" key="2">
    <source>
        <dbReference type="ARBA" id="ARBA00022801"/>
    </source>
</evidence>
<evidence type="ECO:0000256" key="4">
    <source>
        <dbReference type="ARBA" id="ARBA00022840"/>
    </source>
</evidence>
<dbReference type="AlphaFoldDB" id="A0AAD3CVZ7"/>
<keyword evidence="4 5" id="KW-0067">ATP-binding</keyword>
<sequence length="1152" mass="131639">MTTTQTSSNSAEPSAGAQGTTSINPESYFSESKNTIESASGANSTPPGSSKTVVTDDEISPSTTSITESEESFISDDDSIQSNESDFSDSEMPPLITRQEAADYVDTTDDESSSDESLTHSPRTTRKKKKNHKRTVDQTQEDVKEQDVDQCIMTLQNMLSDAAVKYPFDVVVQEEVKSLKNLFDSSGTVPFDTLVSTDDGRNKVLKRFEKNMTKKAEEYEKERQVNASALIVASCKSFLARRIFKKVRNGIQSLQALVRGNRIRESECQSHVLHLKNFRAFFSKFQGCIEQAKKLTPTEGDWSSLKEKQSFIRRQELLETEEKLDTALTETMNGNFDTNYDAVVIEEEEVELSTIRAPRTHDVSTSIVRKLQFSGDVVKWVRNADPKYKELFIKRMKQLQRGDSSRILQKRLQGSDMTIYEVYLEQKSGFRILWTEKNENVLVWYVAKHKSVSRLIKLIDESNKRTEKKRIYQEVDGLELVNDDAQTQDKNDRKQVVLDPLGNVPLKRYLVESVDEICDEDWTPNMVLTAAERDVVETKGTTLLLGRSGTGKTICIANRMEADRQKYKGDGFSQLFVARSSQLCRYVENIIGQKDYTDLKTFNSLVLHLEQELPNNESIPNDFITERSDKYMNFSRFKKLYGSCGIDPLIVWTNIRSFIKGSLEAFSSADNVVSREDFLQFGKKRCRYSEEQRDMIYSIFEQYQIYLKENEMWDDCDRILCLLLRLRQSPDHAARPQWSKVYVDEVQDYTQTENLLFFYLCGVGNLFLAGDPAQNVAKGVEFRFEDIRSVGHFEAQTNISNKDIVLSKPKVININFRSHAGILDTAAGVLTELFAVFPESAKELGKDAGLFSGPRPSVFRDVEPETLEELVTKQMNGVVVLTDDDYVDKAKQMLGGYELVYGIRAAKGLEFKSVIVMNFFSHIAETNSMELQKAWREMLLHREHNLPYSFSDKYPEVECQLKLLYTAVTRTVERLFFAETSSSMAGNAFIRWATETSVKNRHDNSTRENALATISDANSLENMTMSLDEWIALGLSWAENSDAEEYDYENRCSLLKKALYCFEQGRHDLFVRKAKAQLRSVELRLKISDIDIDIENVSLLRKIEKEAVCTMCGLIDADMESEVLELCTSLREIMNNLYPSSDFLQRYLIERI</sequence>
<evidence type="ECO:0000313" key="9">
    <source>
        <dbReference type="Proteomes" id="UP001054902"/>
    </source>
</evidence>
<dbReference type="GO" id="GO:0005524">
    <property type="term" value="F:ATP binding"/>
    <property type="evidence" value="ECO:0007669"/>
    <property type="project" value="UniProtKB-UniRule"/>
</dbReference>
<feature type="compositionally biased region" description="Basic residues" evidence="6">
    <location>
        <begin position="123"/>
        <end position="133"/>
    </location>
</feature>
<evidence type="ECO:0000256" key="3">
    <source>
        <dbReference type="ARBA" id="ARBA00022806"/>
    </source>
</evidence>
<dbReference type="Pfam" id="PF00580">
    <property type="entry name" value="UvrD-helicase"/>
    <property type="match status" value="1"/>
</dbReference>
<gene>
    <name evidence="8" type="ORF">CTEN210_08436</name>
</gene>
<dbReference type="GO" id="GO:0016787">
    <property type="term" value="F:hydrolase activity"/>
    <property type="evidence" value="ECO:0007669"/>
    <property type="project" value="UniProtKB-UniRule"/>
</dbReference>
<dbReference type="InterPro" id="IPR039904">
    <property type="entry name" value="TRANK1"/>
</dbReference>
<keyword evidence="2 5" id="KW-0378">Hydrolase</keyword>
<keyword evidence="1 5" id="KW-0547">Nucleotide-binding</keyword>
<organism evidence="8 9">
    <name type="scientific">Chaetoceros tenuissimus</name>
    <dbReference type="NCBI Taxonomy" id="426638"/>
    <lineage>
        <taxon>Eukaryota</taxon>
        <taxon>Sar</taxon>
        <taxon>Stramenopiles</taxon>
        <taxon>Ochrophyta</taxon>
        <taxon>Bacillariophyta</taxon>
        <taxon>Coscinodiscophyceae</taxon>
        <taxon>Chaetocerotophycidae</taxon>
        <taxon>Chaetocerotales</taxon>
        <taxon>Chaetocerotaceae</taxon>
        <taxon>Chaetoceros</taxon>
    </lineage>
</organism>
<reference evidence="8 9" key="1">
    <citation type="journal article" date="2021" name="Sci. Rep.">
        <title>The genome of the diatom Chaetoceros tenuissimus carries an ancient integrated fragment of an extant virus.</title>
        <authorList>
            <person name="Hongo Y."/>
            <person name="Kimura K."/>
            <person name="Takaki Y."/>
            <person name="Yoshida Y."/>
            <person name="Baba S."/>
            <person name="Kobayashi G."/>
            <person name="Nagasaki K."/>
            <person name="Hano T."/>
            <person name="Tomaru Y."/>
        </authorList>
    </citation>
    <scope>NUCLEOTIDE SEQUENCE [LARGE SCALE GENOMIC DNA]</scope>
    <source>
        <strain evidence="8 9">NIES-3715</strain>
    </source>
</reference>
<feature type="domain" description="UvrD-like helicase ATP-binding" evidence="7">
    <location>
        <begin position="525"/>
        <end position="819"/>
    </location>
</feature>
<evidence type="ECO:0000256" key="5">
    <source>
        <dbReference type="PROSITE-ProRule" id="PRU00560"/>
    </source>
</evidence>
<evidence type="ECO:0000313" key="8">
    <source>
        <dbReference type="EMBL" id="GFH51960.1"/>
    </source>
</evidence>
<evidence type="ECO:0000259" key="7">
    <source>
        <dbReference type="PROSITE" id="PS51198"/>
    </source>
</evidence>
<keyword evidence="9" id="KW-1185">Reference proteome</keyword>
<feature type="compositionally biased region" description="Polar residues" evidence="6">
    <location>
        <begin position="1"/>
        <end position="53"/>
    </location>
</feature>
<dbReference type="PANTHER" id="PTHR21529:SF4">
    <property type="entry name" value="TPR AND ANKYRIN REPEAT-CONTAINING PROTEIN 1"/>
    <property type="match status" value="1"/>
</dbReference>
<proteinExistence type="predicted"/>
<dbReference type="InterPro" id="IPR013986">
    <property type="entry name" value="DExx_box_DNA_helicase_dom_sf"/>
</dbReference>
<keyword evidence="3 5" id="KW-0347">Helicase</keyword>
<dbReference type="InterPro" id="IPR027417">
    <property type="entry name" value="P-loop_NTPase"/>
</dbReference>
<evidence type="ECO:0000256" key="1">
    <source>
        <dbReference type="ARBA" id="ARBA00022741"/>
    </source>
</evidence>
<feature type="compositionally biased region" description="Acidic residues" evidence="6">
    <location>
        <begin position="68"/>
        <end position="79"/>
    </location>
</feature>
<dbReference type="EMBL" id="BLLK01000045">
    <property type="protein sequence ID" value="GFH51960.1"/>
    <property type="molecule type" value="Genomic_DNA"/>
</dbReference>
<feature type="binding site" evidence="5">
    <location>
        <begin position="546"/>
        <end position="553"/>
    </location>
    <ligand>
        <name>ATP</name>
        <dbReference type="ChEBI" id="CHEBI:30616"/>
    </ligand>
</feature>
<accession>A0AAD3CVZ7</accession>
<dbReference type="Proteomes" id="UP001054902">
    <property type="component" value="Unassembled WGS sequence"/>
</dbReference>
<name>A0AAD3CVZ7_9STRA</name>
<dbReference type="SUPFAM" id="SSF52540">
    <property type="entry name" value="P-loop containing nucleoside triphosphate hydrolases"/>
    <property type="match status" value="1"/>
</dbReference>